<dbReference type="InterPro" id="IPR035967">
    <property type="entry name" value="SWAP/Surp_sf"/>
</dbReference>
<dbReference type="AlphaFoldDB" id="A0ABD1Y4R0"/>
<reference evidence="3 4" key="1">
    <citation type="submission" date="2024-09" db="EMBL/GenBank/DDBJ databases">
        <title>Chromosome-scale assembly of Riccia fluitans.</title>
        <authorList>
            <person name="Paukszto L."/>
            <person name="Sawicki J."/>
            <person name="Karawczyk K."/>
            <person name="Piernik-Szablinska J."/>
            <person name="Szczecinska M."/>
            <person name="Mazdziarz M."/>
        </authorList>
    </citation>
    <scope>NUCLEOTIDE SEQUENCE [LARGE SCALE GENOMIC DNA]</scope>
    <source>
        <strain evidence="3">Rf_01</strain>
        <tissue evidence="3">Aerial parts of the thallus</tissue>
    </source>
</reference>
<dbReference type="EMBL" id="JBHFFA010000006">
    <property type="protein sequence ID" value="KAL2621749.1"/>
    <property type="molecule type" value="Genomic_DNA"/>
</dbReference>
<gene>
    <name evidence="3" type="ORF">R1flu_001954</name>
</gene>
<evidence type="ECO:0000313" key="4">
    <source>
        <dbReference type="Proteomes" id="UP001605036"/>
    </source>
</evidence>
<evidence type="ECO:0000259" key="2">
    <source>
        <dbReference type="PROSITE" id="PS50128"/>
    </source>
</evidence>
<accession>A0ABD1Y4R0</accession>
<dbReference type="InterPro" id="IPR000061">
    <property type="entry name" value="Surp"/>
</dbReference>
<feature type="compositionally biased region" description="Low complexity" evidence="1">
    <location>
        <begin position="128"/>
        <end position="138"/>
    </location>
</feature>
<feature type="region of interest" description="Disordered" evidence="1">
    <location>
        <begin position="108"/>
        <end position="170"/>
    </location>
</feature>
<dbReference type="Gene3D" id="1.10.10.790">
    <property type="entry name" value="Surp module"/>
    <property type="match status" value="1"/>
</dbReference>
<feature type="domain" description="SURP motif" evidence="2">
    <location>
        <begin position="179"/>
        <end position="221"/>
    </location>
</feature>
<dbReference type="FunFam" id="1.10.10.790:FF:000002">
    <property type="entry name" value="Splicing factor 3A subunit 1"/>
    <property type="match status" value="1"/>
</dbReference>
<organism evidence="3 4">
    <name type="scientific">Riccia fluitans</name>
    <dbReference type="NCBI Taxonomy" id="41844"/>
    <lineage>
        <taxon>Eukaryota</taxon>
        <taxon>Viridiplantae</taxon>
        <taxon>Streptophyta</taxon>
        <taxon>Embryophyta</taxon>
        <taxon>Marchantiophyta</taxon>
        <taxon>Marchantiopsida</taxon>
        <taxon>Marchantiidae</taxon>
        <taxon>Marchantiales</taxon>
        <taxon>Ricciaceae</taxon>
        <taxon>Riccia</taxon>
    </lineage>
</organism>
<comment type="caution">
    <text evidence="3">The sequence shown here is derived from an EMBL/GenBank/DDBJ whole genome shotgun (WGS) entry which is preliminary data.</text>
</comment>
<feature type="compositionally biased region" description="Low complexity" evidence="1">
    <location>
        <begin position="148"/>
        <end position="167"/>
    </location>
</feature>
<dbReference type="SMART" id="SM00648">
    <property type="entry name" value="SWAP"/>
    <property type="match status" value="1"/>
</dbReference>
<dbReference type="Proteomes" id="UP001605036">
    <property type="component" value="Unassembled WGS sequence"/>
</dbReference>
<sequence>MIGRAARLQRRRWSGPGKGGEKTERSNLKQPAAKRTVVRREPSGPDSSWKTEQQRVRESFNIQTCRNGIIDLPSVMPLRESLAPIELKQTQSPPRRQNLVPKPAKKTTPVLVRPSHNSAESPIRTRARAGACAATISTPTRRSGEAVRTPARAGAGGAAASTPTRSGEAIEPPAEIRCIVDKTAEFVAQNGLEFEQKILSNEKRNPKFNFLKSRDMYHLYYQRRILDFIEQAPSSEVSGDQVAASLRKLEVTEE</sequence>
<dbReference type="SUPFAM" id="SSF109905">
    <property type="entry name" value="Surp module (SWAP domain)"/>
    <property type="match status" value="1"/>
</dbReference>
<proteinExistence type="predicted"/>
<evidence type="ECO:0000313" key="3">
    <source>
        <dbReference type="EMBL" id="KAL2621749.1"/>
    </source>
</evidence>
<name>A0ABD1Y4R0_9MARC</name>
<dbReference type="PROSITE" id="PS50128">
    <property type="entry name" value="SURP"/>
    <property type="match status" value="1"/>
</dbReference>
<feature type="region of interest" description="Disordered" evidence="1">
    <location>
        <begin position="1"/>
        <end position="55"/>
    </location>
</feature>
<dbReference type="PANTHER" id="PTHR15316:SF1">
    <property type="entry name" value="SPLICING FACTOR 3A SUBUNIT 1"/>
    <property type="match status" value="1"/>
</dbReference>
<dbReference type="InterPro" id="IPR045146">
    <property type="entry name" value="SF3A1"/>
</dbReference>
<dbReference type="PANTHER" id="PTHR15316">
    <property type="entry name" value="SPLICEOSOME ASSOCIATED PROTEIN 114/SWAP SPLICING FACTOR-RELATED"/>
    <property type="match status" value="1"/>
</dbReference>
<dbReference type="Pfam" id="PF01805">
    <property type="entry name" value="Surp"/>
    <property type="match status" value="1"/>
</dbReference>
<keyword evidence="4" id="KW-1185">Reference proteome</keyword>
<protein>
    <recommendedName>
        <fullName evidence="2">SURP motif domain-containing protein</fullName>
    </recommendedName>
</protein>
<evidence type="ECO:0000256" key="1">
    <source>
        <dbReference type="SAM" id="MobiDB-lite"/>
    </source>
</evidence>